<comment type="function">
    <text evidence="1 11">Converts cobyric acid to cobinamide by the addition of aminopropanol on the F carboxylic group.</text>
</comment>
<protein>
    <recommendedName>
        <fullName evidence="5 11">Probable cobalamin biosynthesis protein CobD</fullName>
    </recommendedName>
</protein>
<keyword evidence="6 11" id="KW-1003">Cell membrane</keyword>
<evidence type="ECO:0000256" key="8">
    <source>
        <dbReference type="ARBA" id="ARBA00022692"/>
    </source>
</evidence>
<evidence type="ECO:0000256" key="5">
    <source>
        <dbReference type="ARBA" id="ARBA00016185"/>
    </source>
</evidence>
<feature type="transmembrane region" description="Helical" evidence="11">
    <location>
        <begin position="148"/>
        <end position="169"/>
    </location>
</feature>
<accession>A0A7J2TID9</accession>
<comment type="caution">
    <text evidence="11">Lacks conserved residue(s) required for the propagation of feature annotation.</text>
</comment>
<evidence type="ECO:0000256" key="4">
    <source>
        <dbReference type="ARBA" id="ARBA00006263"/>
    </source>
</evidence>
<comment type="caution">
    <text evidence="12">The sequence shown here is derived from an EMBL/GenBank/DDBJ whole genome shotgun (WGS) entry which is preliminary data.</text>
</comment>
<keyword evidence="7 11" id="KW-0169">Cobalamin biosynthesis</keyword>
<dbReference type="GO" id="GO:0048472">
    <property type="term" value="F:threonine-phosphate decarboxylase activity"/>
    <property type="evidence" value="ECO:0007669"/>
    <property type="project" value="InterPro"/>
</dbReference>
<dbReference type="Pfam" id="PF03186">
    <property type="entry name" value="CobD_Cbib"/>
    <property type="match status" value="1"/>
</dbReference>
<evidence type="ECO:0000256" key="7">
    <source>
        <dbReference type="ARBA" id="ARBA00022573"/>
    </source>
</evidence>
<evidence type="ECO:0000256" key="2">
    <source>
        <dbReference type="ARBA" id="ARBA00004651"/>
    </source>
</evidence>
<keyword evidence="9 11" id="KW-1133">Transmembrane helix</keyword>
<evidence type="ECO:0000256" key="9">
    <source>
        <dbReference type="ARBA" id="ARBA00022989"/>
    </source>
</evidence>
<organism evidence="12">
    <name type="scientific">Archaeoglobus fulgidus</name>
    <dbReference type="NCBI Taxonomy" id="2234"/>
    <lineage>
        <taxon>Archaea</taxon>
        <taxon>Methanobacteriati</taxon>
        <taxon>Methanobacteriota</taxon>
        <taxon>Archaeoglobi</taxon>
        <taxon>Archaeoglobales</taxon>
        <taxon>Archaeoglobaceae</taxon>
        <taxon>Archaeoglobus</taxon>
    </lineage>
</organism>
<evidence type="ECO:0000313" key="12">
    <source>
        <dbReference type="EMBL" id="HEH35353.1"/>
    </source>
</evidence>
<name>A0A7J2TID9_ARCFL</name>
<gene>
    <name evidence="11 12" type="primary">cobD</name>
    <name evidence="12" type="ORF">ENP88_04235</name>
</gene>
<keyword evidence="8 11" id="KW-0812">Transmembrane</keyword>
<dbReference type="InterPro" id="IPR004485">
    <property type="entry name" value="Cobalamin_biosynth_CobD/CbiB"/>
</dbReference>
<dbReference type="UniPathway" id="UPA00148"/>
<dbReference type="PANTHER" id="PTHR34308">
    <property type="entry name" value="COBALAMIN BIOSYNTHESIS PROTEIN CBIB"/>
    <property type="match status" value="1"/>
</dbReference>
<evidence type="ECO:0000256" key="6">
    <source>
        <dbReference type="ARBA" id="ARBA00022475"/>
    </source>
</evidence>
<dbReference type="GO" id="GO:0009236">
    <property type="term" value="P:cobalamin biosynthetic process"/>
    <property type="evidence" value="ECO:0007669"/>
    <property type="project" value="UniProtKB-UniRule"/>
</dbReference>
<comment type="similarity">
    <text evidence="4 11">Belongs to the CobD/CbiB family.</text>
</comment>
<evidence type="ECO:0000256" key="10">
    <source>
        <dbReference type="ARBA" id="ARBA00023136"/>
    </source>
</evidence>
<dbReference type="NCBIfam" id="TIGR00380">
    <property type="entry name" value="cobal_cbiB"/>
    <property type="match status" value="1"/>
</dbReference>
<evidence type="ECO:0000256" key="11">
    <source>
        <dbReference type="HAMAP-Rule" id="MF_00024"/>
    </source>
</evidence>
<feature type="transmembrane region" description="Helical" evidence="11">
    <location>
        <begin position="87"/>
        <end position="104"/>
    </location>
</feature>
<dbReference type="AlphaFoldDB" id="A0A7J2TID9"/>
<dbReference type="EMBL" id="DSLA01000068">
    <property type="protein sequence ID" value="HEH35353.1"/>
    <property type="molecule type" value="Genomic_DNA"/>
</dbReference>
<sequence length="296" mass="33635">MLPVELYLLLFALLLDLIFAEPPKTFHPVVWFGKLISFFERFFVKIEKLGPFVQFLYGSAAAMAVIFFALALAFAPIPEPLNYFWHAYLLFSSFSIKSMILHATECLKSDMSPEVVQRIVSRDTKKLNKHQLRSAVIESTSENFVDGVMAPLFYFSIFGIAGAVVYRAINTLDSMVGYRGKYEFFGKLSARLDDIANYIPARLSLVFFEFIKRGSFSHGLKNRVKLNGTTIAAMSYVLGVKLEKPGFYSLPGRLAEDEDVKKAIRIFKILSTMAAVYTIFFLLLRLLLMEKVYISL</sequence>
<evidence type="ECO:0000256" key="1">
    <source>
        <dbReference type="ARBA" id="ARBA00003384"/>
    </source>
</evidence>
<dbReference type="GO" id="GO:0015420">
    <property type="term" value="F:ABC-type vitamin B12 transporter activity"/>
    <property type="evidence" value="ECO:0007669"/>
    <property type="project" value="UniProtKB-UniRule"/>
</dbReference>
<feature type="transmembrane region" description="Helical" evidence="11">
    <location>
        <begin position="269"/>
        <end position="288"/>
    </location>
</feature>
<dbReference type="GO" id="GO:0005886">
    <property type="term" value="C:plasma membrane"/>
    <property type="evidence" value="ECO:0007669"/>
    <property type="project" value="UniProtKB-SubCell"/>
</dbReference>
<reference evidence="12" key="1">
    <citation type="journal article" date="2020" name="mSystems">
        <title>Genome- and Community-Level Interaction Insights into Carbon Utilization and Element Cycling Functions of Hydrothermarchaeota in Hydrothermal Sediment.</title>
        <authorList>
            <person name="Zhou Z."/>
            <person name="Liu Y."/>
            <person name="Xu W."/>
            <person name="Pan J."/>
            <person name="Luo Z.H."/>
            <person name="Li M."/>
        </authorList>
    </citation>
    <scope>NUCLEOTIDE SEQUENCE [LARGE SCALE GENOMIC DNA]</scope>
    <source>
        <strain evidence="12">SpSt-26</strain>
    </source>
</reference>
<feature type="transmembrane region" description="Helical" evidence="11">
    <location>
        <begin position="55"/>
        <end position="75"/>
    </location>
</feature>
<dbReference type="PANTHER" id="PTHR34308:SF1">
    <property type="entry name" value="COBALAMIN BIOSYNTHESIS PROTEIN CBIB"/>
    <property type="match status" value="1"/>
</dbReference>
<comment type="pathway">
    <text evidence="3 11">Cofactor biosynthesis; adenosylcobalamin biosynthesis.</text>
</comment>
<comment type="subcellular location">
    <subcellularLocation>
        <location evidence="2 11">Cell membrane</location>
        <topology evidence="2 11">Multi-pass membrane protein</topology>
    </subcellularLocation>
</comment>
<keyword evidence="10 11" id="KW-0472">Membrane</keyword>
<proteinExistence type="inferred from homology"/>
<dbReference type="HAMAP" id="MF_00024">
    <property type="entry name" value="CobD_CbiB"/>
    <property type="match status" value="1"/>
</dbReference>
<evidence type="ECO:0000256" key="3">
    <source>
        <dbReference type="ARBA" id="ARBA00004953"/>
    </source>
</evidence>